<dbReference type="InterPro" id="IPR036291">
    <property type="entry name" value="NAD(P)-bd_dom_sf"/>
</dbReference>
<dbReference type="InterPro" id="IPR052184">
    <property type="entry name" value="SDR_enzymes"/>
</dbReference>
<sequence length="313" mass="34328">MATIYKILVNESHHIQFHHSSVVTKSQLSKDQTLSNISVKMSVYVVTGVSRGIGFEFMKQLSEDPNNLFVGLVRNKEETEKKVAAELGGNRTNIHIISADLASHASLKQAAIETERVVGDRGIDYLVANGAYLTEFDAYGPLSSLSDKVEELEKVALQVTQTNIIGTVHLFNLFVPLVLKGKTKKVIHISSGMADIELIDKFELVFSTLYSAGKAATNVVVAKYSAQYKKDGVLFFSLSPGVVNTAVPKQRTPEETKALMELISKVAAYAPEWKGPITPEESVTKMRTVLEQASIEGNYGGSFISHHGNKQWV</sequence>
<proteinExistence type="predicted"/>
<keyword evidence="2" id="KW-1185">Reference proteome</keyword>
<comment type="caution">
    <text evidence="1">The sequence shown here is derived from an EMBL/GenBank/DDBJ whole genome shotgun (WGS) entry which is preliminary data.</text>
</comment>
<dbReference type="SUPFAM" id="SSF51735">
    <property type="entry name" value="NAD(P)-binding Rossmann-fold domains"/>
    <property type="match status" value="1"/>
</dbReference>
<evidence type="ECO:0000313" key="2">
    <source>
        <dbReference type="Proteomes" id="UP001152607"/>
    </source>
</evidence>
<dbReference type="GO" id="GO:0016616">
    <property type="term" value="F:oxidoreductase activity, acting on the CH-OH group of donors, NAD or NADP as acceptor"/>
    <property type="evidence" value="ECO:0007669"/>
    <property type="project" value="TreeGrafter"/>
</dbReference>
<dbReference type="Pfam" id="PF00106">
    <property type="entry name" value="adh_short"/>
    <property type="match status" value="1"/>
</dbReference>
<dbReference type="EMBL" id="CAOQHR010000001">
    <property type="protein sequence ID" value="CAI6266492.1"/>
    <property type="molecule type" value="Genomic_DNA"/>
</dbReference>
<reference evidence="1" key="1">
    <citation type="submission" date="2023-01" db="EMBL/GenBank/DDBJ databases">
        <authorList>
            <person name="Van Ghelder C."/>
            <person name="Rancurel C."/>
        </authorList>
    </citation>
    <scope>NUCLEOTIDE SEQUENCE</scope>
    <source>
        <strain evidence="1">CNCM I-4278</strain>
    </source>
</reference>
<accession>A0A9W4XKL3</accession>
<dbReference type="PANTHER" id="PTHR45458">
    <property type="entry name" value="SHORT-CHAIN DEHYDROGENASE/REDUCTASE SDR"/>
    <property type="match status" value="1"/>
</dbReference>
<dbReference type="AlphaFoldDB" id="A0A9W4XKL3"/>
<protein>
    <recommendedName>
        <fullName evidence="3">NAD(P)-binding protein</fullName>
    </recommendedName>
</protein>
<dbReference type="OrthoDB" id="7289984at2759"/>
<evidence type="ECO:0008006" key="3">
    <source>
        <dbReference type="Google" id="ProtNLM"/>
    </source>
</evidence>
<dbReference type="PRINTS" id="PR00081">
    <property type="entry name" value="GDHRDH"/>
</dbReference>
<organism evidence="1 2">
    <name type="scientific">Periconia digitata</name>
    <dbReference type="NCBI Taxonomy" id="1303443"/>
    <lineage>
        <taxon>Eukaryota</taxon>
        <taxon>Fungi</taxon>
        <taxon>Dikarya</taxon>
        <taxon>Ascomycota</taxon>
        <taxon>Pezizomycotina</taxon>
        <taxon>Dothideomycetes</taxon>
        <taxon>Pleosporomycetidae</taxon>
        <taxon>Pleosporales</taxon>
        <taxon>Massarineae</taxon>
        <taxon>Periconiaceae</taxon>
        <taxon>Periconia</taxon>
    </lineage>
</organism>
<dbReference type="Gene3D" id="3.40.50.720">
    <property type="entry name" value="NAD(P)-binding Rossmann-like Domain"/>
    <property type="match status" value="1"/>
</dbReference>
<evidence type="ECO:0000313" key="1">
    <source>
        <dbReference type="EMBL" id="CAI6266492.1"/>
    </source>
</evidence>
<dbReference type="Proteomes" id="UP001152607">
    <property type="component" value="Unassembled WGS sequence"/>
</dbReference>
<dbReference type="PANTHER" id="PTHR45458:SF3">
    <property type="entry name" value="CHAIN DEHYDROGENASE (ATSC), PUTATIVE-RELATED"/>
    <property type="match status" value="1"/>
</dbReference>
<gene>
    <name evidence="1" type="ORF">PDIGIT_LOCUS1555</name>
</gene>
<dbReference type="InterPro" id="IPR002347">
    <property type="entry name" value="SDR_fam"/>
</dbReference>
<name>A0A9W4XKL3_9PLEO</name>